<keyword evidence="5 10" id="KW-0472">Membrane</keyword>
<feature type="region of interest" description="Disordered" evidence="9">
    <location>
        <begin position="353"/>
        <end position="391"/>
    </location>
</feature>
<keyword evidence="10" id="KW-0812">Transmembrane</keyword>
<dbReference type="InterPro" id="IPR013783">
    <property type="entry name" value="Ig-like_fold"/>
</dbReference>
<dbReference type="PANTHER" id="PTHR12231:SF87">
    <property type="entry name" value="DPR-INTERACTING PROTEIN BETA, ISOFORM C"/>
    <property type="match status" value="1"/>
</dbReference>
<dbReference type="InterPro" id="IPR013098">
    <property type="entry name" value="Ig_I-set"/>
</dbReference>
<keyword evidence="3" id="KW-0732">Signal</keyword>
<reference evidence="12 13" key="1">
    <citation type="submission" date="2023-03" db="EMBL/GenBank/DDBJ databases">
        <title>Genome insight into feeding habits of ladybird beetles.</title>
        <authorList>
            <person name="Li H.-S."/>
            <person name="Huang Y.-H."/>
            <person name="Pang H."/>
        </authorList>
    </citation>
    <scope>NUCLEOTIDE SEQUENCE [LARGE SCALE GENOMIC DNA]</scope>
    <source>
        <strain evidence="12">SYSU_2023b</strain>
        <tissue evidence="12">Whole body</tissue>
    </source>
</reference>
<dbReference type="AlphaFoldDB" id="A0AAW1V7Q7"/>
<keyword evidence="8" id="KW-0393">Immunoglobulin domain</keyword>
<feature type="domain" description="Ig-like" evidence="11">
    <location>
        <begin position="246"/>
        <end position="340"/>
    </location>
</feature>
<dbReference type="InterPro" id="IPR003598">
    <property type="entry name" value="Ig_sub2"/>
</dbReference>
<comment type="caution">
    <text evidence="12">The sequence shown here is derived from an EMBL/GenBank/DDBJ whole genome shotgun (WGS) entry which is preliminary data.</text>
</comment>
<evidence type="ECO:0000313" key="12">
    <source>
        <dbReference type="EMBL" id="KAK9889041.1"/>
    </source>
</evidence>
<evidence type="ECO:0000259" key="11">
    <source>
        <dbReference type="PROSITE" id="PS50835"/>
    </source>
</evidence>
<dbReference type="InterPro" id="IPR051170">
    <property type="entry name" value="Neural/epithelial_adhesion"/>
</dbReference>
<keyword evidence="2" id="KW-1003">Cell membrane</keyword>
<evidence type="ECO:0000256" key="8">
    <source>
        <dbReference type="ARBA" id="ARBA00023319"/>
    </source>
</evidence>
<dbReference type="Gene3D" id="2.60.40.10">
    <property type="entry name" value="Immunoglobulins"/>
    <property type="match status" value="3"/>
</dbReference>
<dbReference type="InterPro" id="IPR036179">
    <property type="entry name" value="Ig-like_dom_sf"/>
</dbReference>
<name>A0AAW1V7Q7_9CUCU</name>
<protein>
    <recommendedName>
        <fullName evidence="11">Ig-like domain-containing protein</fullName>
    </recommendedName>
</protein>
<accession>A0AAW1V7Q7</accession>
<feature type="compositionally biased region" description="Polar residues" evidence="9">
    <location>
        <begin position="380"/>
        <end position="391"/>
    </location>
</feature>
<dbReference type="PANTHER" id="PTHR12231">
    <property type="entry name" value="CTX-RELATED TYPE I TRANSMEMBRANE PROTEIN"/>
    <property type="match status" value="1"/>
</dbReference>
<dbReference type="Pfam" id="PF07679">
    <property type="entry name" value="I-set"/>
    <property type="match status" value="1"/>
</dbReference>
<dbReference type="EMBL" id="JARQZJ010000122">
    <property type="protein sequence ID" value="KAK9889041.1"/>
    <property type="molecule type" value="Genomic_DNA"/>
</dbReference>
<proteinExistence type="predicted"/>
<sequence length="412" mass="46387">MSGRIYAKNKRLPPENNDIIGNPQRAVVKKILISKVGVYGFEPDFLYPLENVTIAQGRDATFTCVVNNLGGYRVAWIKADTKAILAIHEHVITNNARLSVTHNDFNTWTLNIRAVKREDRGQYMCQVNTDPMKMQTAFLEVVIPPDIIYEETSSDLMVPEGGSAKLVCKARGYPKPRIVWRREDGGPIVTRSSVNGKVERLLSIEGEMLTLSKVTRSEMGAYLCIAANGVPPSVSKRMMLHVHFHPQIQVPNQLVGAPINTDVTLQCHVEASPKAINYWTRDTGEMIISNDKYHMNEITSPYYSVQMKLLVRRFHKSDLGGYKCISKNSIGDAEGNIRLYEMELQEKFDINEDSEEEMDDNSDNRSYNGFQGPLTETEESSLQPSVNSRSSTMGSHNLLFLLFLVITIIIII</sequence>
<dbReference type="SMART" id="SM00408">
    <property type="entry name" value="IGc2"/>
    <property type="match status" value="3"/>
</dbReference>
<keyword evidence="6" id="KW-1015">Disulfide bond</keyword>
<organism evidence="12 13">
    <name type="scientific">Henosepilachna vigintioctopunctata</name>
    <dbReference type="NCBI Taxonomy" id="420089"/>
    <lineage>
        <taxon>Eukaryota</taxon>
        <taxon>Metazoa</taxon>
        <taxon>Ecdysozoa</taxon>
        <taxon>Arthropoda</taxon>
        <taxon>Hexapoda</taxon>
        <taxon>Insecta</taxon>
        <taxon>Pterygota</taxon>
        <taxon>Neoptera</taxon>
        <taxon>Endopterygota</taxon>
        <taxon>Coleoptera</taxon>
        <taxon>Polyphaga</taxon>
        <taxon>Cucujiformia</taxon>
        <taxon>Coccinelloidea</taxon>
        <taxon>Coccinellidae</taxon>
        <taxon>Epilachninae</taxon>
        <taxon>Epilachnini</taxon>
        <taxon>Henosepilachna</taxon>
    </lineage>
</organism>
<evidence type="ECO:0000256" key="2">
    <source>
        <dbReference type="ARBA" id="ARBA00022475"/>
    </source>
</evidence>
<evidence type="ECO:0000256" key="5">
    <source>
        <dbReference type="ARBA" id="ARBA00023136"/>
    </source>
</evidence>
<dbReference type="PROSITE" id="PS50835">
    <property type="entry name" value="IG_LIKE"/>
    <property type="match status" value="3"/>
</dbReference>
<evidence type="ECO:0000256" key="3">
    <source>
        <dbReference type="ARBA" id="ARBA00022729"/>
    </source>
</evidence>
<gene>
    <name evidence="12" type="ORF">WA026_004322</name>
</gene>
<dbReference type="Pfam" id="PF13927">
    <property type="entry name" value="Ig_3"/>
    <property type="match status" value="2"/>
</dbReference>
<keyword evidence="4" id="KW-0677">Repeat</keyword>
<keyword evidence="10" id="KW-1133">Transmembrane helix</keyword>
<feature type="transmembrane region" description="Helical" evidence="10">
    <location>
        <begin position="393"/>
        <end position="411"/>
    </location>
</feature>
<dbReference type="GO" id="GO:0043005">
    <property type="term" value="C:neuron projection"/>
    <property type="evidence" value="ECO:0007669"/>
    <property type="project" value="TreeGrafter"/>
</dbReference>
<dbReference type="InterPro" id="IPR007110">
    <property type="entry name" value="Ig-like_dom"/>
</dbReference>
<dbReference type="InterPro" id="IPR003599">
    <property type="entry name" value="Ig_sub"/>
</dbReference>
<evidence type="ECO:0000256" key="9">
    <source>
        <dbReference type="SAM" id="MobiDB-lite"/>
    </source>
</evidence>
<keyword evidence="13" id="KW-1185">Reference proteome</keyword>
<dbReference type="FunFam" id="2.60.40.10:FF:000376">
    <property type="entry name" value="CLUMA_CG000981, isoform A"/>
    <property type="match status" value="1"/>
</dbReference>
<dbReference type="SMART" id="SM00409">
    <property type="entry name" value="IG"/>
    <property type="match status" value="3"/>
</dbReference>
<keyword evidence="7" id="KW-0325">Glycoprotein</keyword>
<evidence type="ECO:0000256" key="6">
    <source>
        <dbReference type="ARBA" id="ARBA00023157"/>
    </source>
</evidence>
<dbReference type="SUPFAM" id="SSF48726">
    <property type="entry name" value="Immunoglobulin"/>
    <property type="match status" value="3"/>
</dbReference>
<evidence type="ECO:0000256" key="1">
    <source>
        <dbReference type="ARBA" id="ARBA00004236"/>
    </source>
</evidence>
<evidence type="ECO:0000256" key="4">
    <source>
        <dbReference type="ARBA" id="ARBA00022737"/>
    </source>
</evidence>
<evidence type="ECO:0000256" key="10">
    <source>
        <dbReference type="SAM" id="Phobius"/>
    </source>
</evidence>
<feature type="domain" description="Ig-like" evidence="11">
    <location>
        <begin position="43"/>
        <end position="135"/>
    </location>
</feature>
<feature type="domain" description="Ig-like" evidence="11">
    <location>
        <begin position="145"/>
        <end position="235"/>
    </location>
</feature>
<dbReference type="GO" id="GO:0005886">
    <property type="term" value="C:plasma membrane"/>
    <property type="evidence" value="ECO:0007669"/>
    <property type="project" value="UniProtKB-SubCell"/>
</dbReference>
<dbReference type="Proteomes" id="UP001431783">
    <property type="component" value="Unassembled WGS sequence"/>
</dbReference>
<evidence type="ECO:0000313" key="13">
    <source>
        <dbReference type="Proteomes" id="UP001431783"/>
    </source>
</evidence>
<dbReference type="FunFam" id="2.60.40.10:FF:000328">
    <property type="entry name" value="CLUMA_CG000981, isoform A"/>
    <property type="match status" value="1"/>
</dbReference>
<dbReference type="FunFam" id="2.60.40.10:FF:000392">
    <property type="entry name" value="CLUMA_CG000981, isoform A"/>
    <property type="match status" value="1"/>
</dbReference>
<comment type="subcellular location">
    <subcellularLocation>
        <location evidence="1">Cell membrane</location>
    </subcellularLocation>
</comment>
<evidence type="ECO:0000256" key="7">
    <source>
        <dbReference type="ARBA" id="ARBA00023180"/>
    </source>
</evidence>